<evidence type="ECO:0000259" key="1">
    <source>
        <dbReference type="Pfam" id="PF20150"/>
    </source>
</evidence>
<dbReference type="EMBL" id="JAQQWN010000002">
    <property type="protein sequence ID" value="KAK8094969.1"/>
    <property type="molecule type" value="Genomic_DNA"/>
</dbReference>
<gene>
    <name evidence="2" type="ORF">PG997_001654</name>
</gene>
<comment type="caution">
    <text evidence="2">The sequence shown here is derived from an EMBL/GenBank/DDBJ whole genome shotgun (WGS) entry which is preliminary data.</text>
</comment>
<dbReference type="InterPro" id="IPR045518">
    <property type="entry name" value="2EXR"/>
</dbReference>
<dbReference type="Pfam" id="PF20150">
    <property type="entry name" value="2EXR"/>
    <property type="match status" value="1"/>
</dbReference>
<organism evidence="2 3">
    <name type="scientific">Apiospora hydei</name>
    <dbReference type="NCBI Taxonomy" id="1337664"/>
    <lineage>
        <taxon>Eukaryota</taxon>
        <taxon>Fungi</taxon>
        <taxon>Dikarya</taxon>
        <taxon>Ascomycota</taxon>
        <taxon>Pezizomycotina</taxon>
        <taxon>Sordariomycetes</taxon>
        <taxon>Xylariomycetidae</taxon>
        <taxon>Amphisphaeriales</taxon>
        <taxon>Apiosporaceae</taxon>
        <taxon>Apiospora</taxon>
    </lineage>
</organism>
<protein>
    <recommendedName>
        <fullName evidence="1">2EXR domain-containing protein</fullName>
    </recommendedName>
</protein>
<keyword evidence="3" id="KW-1185">Reference proteome</keyword>
<evidence type="ECO:0000313" key="2">
    <source>
        <dbReference type="EMBL" id="KAK8094969.1"/>
    </source>
</evidence>
<reference evidence="2 3" key="1">
    <citation type="submission" date="2023-01" db="EMBL/GenBank/DDBJ databases">
        <title>Analysis of 21 Apiospora genomes using comparative genomics revels a genus with tremendous synthesis potential of carbohydrate active enzymes and secondary metabolites.</title>
        <authorList>
            <person name="Sorensen T."/>
        </authorList>
    </citation>
    <scope>NUCLEOTIDE SEQUENCE [LARGE SCALE GENOMIC DNA]</scope>
    <source>
        <strain evidence="2 3">CBS 114990</strain>
    </source>
</reference>
<sequence length="91" mass="10575">MASFTCFKLLPPELRQMIWREALLEEVESRLVIVYRVSMRVMPHPSLAMNVMNANRESRNYAQNQFYDVKLDVHTLVAPDLDMGTELAAYV</sequence>
<dbReference type="GeneID" id="92039029"/>
<dbReference type="Proteomes" id="UP001433268">
    <property type="component" value="Unassembled WGS sequence"/>
</dbReference>
<proteinExistence type="predicted"/>
<evidence type="ECO:0000313" key="3">
    <source>
        <dbReference type="Proteomes" id="UP001433268"/>
    </source>
</evidence>
<dbReference type="RefSeq" id="XP_066675742.1">
    <property type="nucleotide sequence ID" value="XM_066805969.1"/>
</dbReference>
<name>A0ABR1XEF3_9PEZI</name>
<accession>A0ABR1XEF3</accession>
<feature type="domain" description="2EXR" evidence="1">
    <location>
        <begin position="4"/>
        <end position="71"/>
    </location>
</feature>